<keyword evidence="3" id="KW-1185">Reference proteome</keyword>
<reference evidence="2 3" key="1">
    <citation type="submission" date="2018-05" db="EMBL/GenBank/DDBJ databases">
        <title>Genomic analysis of Gracilibacillus dipsosauri DD1 reveals novel features of a salt-tolerant amylase.</title>
        <authorList>
            <person name="Deutch C.E."/>
            <person name="Yang S."/>
        </authorList>
    </citation>
    <scope>NUCLEOTIDE SEQUENCE [LARGE SCALE GENOMIC DNA]</scope>
    <source>
        <strain evidence="2 3">DD1</strain>
    </source>
</reference>
<feature type="transmembrane region" description="Helical" evidence="1">
    <location>
        <begin position="67"/>
        <end position="87"/>
    </location>
</feature>
<comment type="caution">
    <text evidence="2">The sequence shown here is derived from an EMBL/GenBank/DDBJ whole genome shotgun (WGS) entry which is preliminary data.</text>
</comment>
<dbReference type="RefSeq" id="WP_109984072.1">
    <property type="nucleotide sequence ID" value="NZ_JAJUIE010000040.1"/>
</dbReference>
<gene>
    <name evidence="2" type="ORF">DLJ74_07915</name>
</gene>
<evidence type="ECO:0000256" key="1">
    <source>
        <dbReference type="SAM" id="Phobius"/>
    </source>
</evidence>
<dbReference type="EMBL" id="QGTD01000008">
    <property type="protein sequence ID" value="PWU68368.1"/>
    <property type="molecule type" value="Genomic_DNA"/>
</dbReference>
<organism evidence="2 3">
    <name type="scientific">Gracilibacillus dipsosauri</name>
    <dbReference type="NCBI Taxonomy" id="178340"/>
    <lineage>
        <taxon>Bacteria</taxon>
        <taxon>Bacillati</taxon>
        <taxon>Bacillota</taxon>
        <taxon>Bacilli</taxon>
        <taxon>Bacillales</taxon>
        <taxon>Bacillaceae</taxon>
        <taxon>Gracilibacillus</taxon>
    </lineage>
</organism>
<dbReference type="Proteomes" id="UP000245624">
    <property type="component" value="Unassembled WGS sequence"/>
</dbReference>
<sequence>MKTFVSVLFGWIGIFIVLFVASLILALLLRFTSFGESTMELVTLLISFLALFTGGFIAGLKAKNKGILVGAITSLLFTLFVFCYRYLGLDSVFTIVEMVHHTTYLLLAIIGAIVGVNLSGEDEQTNS</sequence>
<keyword evidence="1" id="KW-0472">Membrane</keyword>
<accession>A0A317L0J6</accession>
<feature type="transmembrane region" description="Helical" evidence="1">
    <location>
        <begin position="99"/>
        <end position="118"/>
    </location>
</feature>
<feature type="transmembrane region" description="Helical" evidence="1">
    <location>
        <begin position="41"/>
        <end position="60"/>
    </location>
</feature>
<dbReference type="InterPro" id="IPR023804">
    <property type="entry name" value="DUF3792_TM"/>
</dbReference>
<keyword evidence="1" id="KW-0812">Transmembrane</keyword>
<name>A0A317L0J6_9BACI</name>
<dbReference type="OrthoDB" id="2988991at2"/>
<protein>
    <submittedName>
        <fullName evidence="2">TIGR04086 family membrane protein</fullName>
    </submittedName>
</protein>
<dbReference type="AlphaFoldDB" id="A0A317L0J6"/>
<proteinExistence type="predicted"/>
<evidence type="ECO:0000313" key="2">
    <source>
        <dbReference type="EMBL" id="PWU68368.1"/>
    </source>
</evidence>
<keyword evidence="1" id="KW-1133">Transmembrane helix</keyword>
<dbReference type="Pfam" id="PF12670">
    <property type="entry name" value="DUF3792"/>
    <property type="match status" value="1"/>
</dbReference>
<evidence type="ECO:0000313" key="3">
    <source>
        <dbReference type="Proteomes" id="UP000245624"/>
    </source>
</evidence>
<feature type="transmembrane region" description="Helical" evidence="1">
    <location>
        <begin position="7"/>
        <end position="29"/>
    </location>
</feature>
<dbReference type="NCBIfam" id="TIGR04086">
    <property type="entry name" value="TIGR04086_membr"/>
    <property type="match status" value="1"/>
</dbReference>